<evidence type="ECO:0000256" key="3">
    <source>
        <dbReference type="ARBA" id="ARBA00022478"/>
    </source>
</evidence>
<dbReference type="STRING" id="33528.ENSGAFP00000007128"/>
<dbReference type="EMBL" id="NHOQ01000158">
    <property type="protein sequence ID" value="PWA32671.1"/>
    <property type="molecule type" value="Genomic_DNA"/>
</dbReference>
<comment type="caution">
    <text evidence="6">The sequence shown here is derived from an EMBL/GenBank/DDBJ whole genome shotgun (WGS) entry which is preliminary data.</text>
</comment>
<organism evidence="6 7">
    <name type="scientific">Gambusia affinis</name>
    <name type="common">Western mosquitofish</name>
    <name type="synonym">Heterandria affinis</name>
    <dbReference type="NCBI Taxonomy" id="33528"/>
    <lineage>
        <taxon>Eukaryota</taxon>
        <taxon>Metazoa</taxon>
        <taxon>Chordata</taxon>
        <taxon>Craniata</taxon>
        <taxon>Vertebrata</taxon>
        <taxon>Euteleostomi</taxon>
        <taxon>Actinopterygii</taxon>
        <taxon>Neopterygii</taxon>
        <taxon>Teleostei</taxon>
        <taxon>Neoteleostei</taxon>
        <taxon>Acanthomorphata</taxon>
        <taxon>Ovalentaria</taxon>
        <taxon>Atherinomorphae</taxon>
        <taxon>Cyprinodontiformes</taxon>
        <taxon>Poeciliidae</taxon>
        <taxon>Poeciliinae</taxon>
        <taxon>Gambusia</taxon>
    </lineage>
</organism>
<accession>A0A315WA17</accession>
<dbReference type="GO" id="GO:0005730">
    <property type="term" value="C:nucleolus"/>
    <property type="evidence" value="ECO:0007669"/>
    <property type="project" value="UniProtKB-SubCell"/>
</dbReference>
<comment type="subcellular location">
    <subcellularLocation>
        <location evidence="1">Nucleus</location>
        <location evidence="1">Nucleolus</location>
    </subcellularLocation>
</comment>
<name>A0A315WA17_GAMAF</name>
<keyword evidence="7" id="KW-1185">Reference proteome</keyword>
<keyword evidence="5" id="KW-0539">Nucleus</keyword>
<gene>
    <name evidence="6" type="ORF">CCH79_00012376</name>
</gene>
<dbReference type="PANTHER" id="PTHR14440">
    <property type="entry name" value="DNA-DIRECTED RNA POLYMERASE I SUBUNIT RPA49"/>
    <property type="match status" value="1"/>
</dbReference>
<keyword evidence="3" id="KW-0240">DNA-directed RNA polymerase</keyword>
<evidence type="ECO:0000256" key="1">
    <source>
        <dbReference type="ARBA" id="ARBA00004604"/>
    </source>
</evidence>
<evidence type="ECO:0000256" key="4">
    <source>
        <dbReference type="ARBA" id="ARBA00023163"/>
    </source>
</evidence>
<feature type="non-terminal residue" evidence="6">
    <location>
        <position position="559"/>
    </location>
</feature>
<dbReference type="GO" id="GO:0006351">
    <property type="term" value="P:DNA-templated transcription"/>
    <property type="evidence" value="ECO:0007669"/>
    <property type="project" value="InterPro"/>
</dbReference>
<evidence type="ECO:0000256" key="2">
    <source>
        <dbReference type="ARBA" id="ARBA00009430"/>
    </source>
</evidence>
<evidence type="ECO:0000313" key="7">
    <source>
        <dbReference type="Proteomes" id="UP000250572"/>
    </source>
</evidence>
<reference evidence="6 7" key="1">
    <citation type="journal article" date="2018" name="G3 (Bethesda)">
        <title>A High-Quality Reference Genome for the Invasive Mosquitofish Gambusia affinis Using a Chicago Library.</title>
        <authorList>
            <person name="Hoffberg S.L."/>
            <person name="Troendle N.J."/>
            <person name="Glenn T.C."/>
            <person name="Mahmud O."/>
            <person name="Louha S."/>
            <person name="Chalopin D."/>
            <person name="Bennetzen J.L."/>
            <person name="Mauricio R."/>
        </authorList>
    </citation>
    <scope>NUCLEOTIDE SEQUENCE [LARGE SCALE GENOMIC DNA]</scope>
    <source>
        <strain evidence="6">NE01/NJP1002.9</strain>
        <tissue evidence="6">Muscle</tissue>
    </source>
</reference>
<dbReference type="Pfam" id="PF06870">
    <property type="entry name" value="RNA_pol_I_A49"/>
    <property type="match status" value="1"/>
</dbReference>
<sequence>MAASCSLVCCGEETESDKAAIVRFSNGCVTNAESLDFCMYKNRDENNPRKKSRRILVAESNRLSYVGQNFGAGALKCNTLCKYYVGVLNKQTMQMEVHNAVLFNMQPVIPGETSTTKSQDTSQSYRDKVDMLIEAFGTNKQKRALASRKLNQVGSNALQAAVDKAATSVIEKKGLEALQQEVVETESQETLGSHLPPCNPNAGKREDVYPFDELLSPVELAALEQPGSKMAALTKEELQKMRDEGGSLSVVKHLESLPPEGEARERIARCAFYLSLLFKLANQKNVQRKFGHDEGCPRIIQNKLFRTFTVESFDNGRVQKIVSTSMRAKLAAYSLALLLHMGHMTVDLSLLHRDLGITKAKVIEIAKSMGLSLIKPARAKRDEAALSDDHRQATVVLPLVKNLDAVSTVTDHIILHYLTAATKPDTVATVFIDAVTAELHSAVLLHCYATPVIFDNAVSDEPGQLGALQHSNARAAVSVHKRHTDRAPSRVPLILAVQITLPSEQFPLFIEVLLPFPGLSFNSSPFRIAHISTHPFLTRPVPLPGFNVVRILPAEHRQS</sequence>
<keyword evidence="4" id="KW-0804">Transcription</keyword>
<proteinExistence type="inferred from homology"/>
<evidence type="ECO:0008006" key="8">
    <source>
        <dbReference type="Google" id="ProtNLM"/>
    </source>
</evidence>
<comment type="similarity">
    <text evidence="2">Belongs to the eukaryotic RPA49/POLR1E RNA polymerase subunit family.</text>
</comment>
<protein>
    <recommendedName>
        <fullName evidence="8">RNA polymerase I subunit E</fullName>
    </recommendedName>
</protein>
<dbReference type="GO" id="GO:0000428">
    <property type="term" value="C:DNA-directed RNA polymerase complex"/>
    <property type="evidence" value="ECO:0007669"/>
    <property type="project" value="UniProtKB-KW"/>
</dbReference>
<dbReference type="GO" id="GO:0003677">
    <property type="term" value="F:DNA binding"/>
    <property type="evidence" value="ECO:0007669"/>
    <property type="project" value="InterPro"/>
</dbReference>
<dbReference type="InterPro" id="IPR009668">
    <property type="entry name" value="RNA_pol-assoc_fac_A49-like"/>
</dbReference>
<evidence type="ECO:0000256" key="5">
    <source>
        <dbReference type="ARBA" id="ARBA00023242"/>
    </source>
</evidence>
<evidence type="ECO:0000313" key="6">
    <source>
        <dbReference type="EMBL" id="PWA32671.1"/>
    </source>
</evidence>
<dbReference type="Proteomes" id="UP000250572">
    <property type="component" value="Unassembled WGS sequence"/>
</dbReference>
<dbReference type="AlphaFoldDB" id="A0A315WA17"/>